<keyword evidence="2" id="KW-1003">Cell membrane</keyword>
<evidence type="ECO:0000256" key="4">
    <source>
        <dbReference type="ARBA" id="ARBA00022989"/>
    </source>
</evidence>
<dbReference type="OrthoDB" id="7053140at2"/>
<evidence type="ECO:0000259" key="9">
    <source>
        <dbReference type="PROSITE" id="PS50887"/>
    </source>
</evidence>
<organism evidence="10 11">
    <name type="scientific">Acidihalobacter prosperus</name>
    <dbReference type="NCBI Taxonomy" id="160660"/>
    <lineage>
        <taxon>Bacteria</taxon>
        <taxon>Pseudomonadati</taxon>
        <taxon>Pseudomonadota</taxon>
        <taxon>Gammaproteobacteria</taxon>
        <taxon>Chromatiales</taxon>
        <taxon>Ectothiorhodospiraceae</taxon>
        <taxon>Acidihalobacter</taxon>
    </lineage>
</organism>
<feature type="domain" description="EAL" evidence="7">
    <location>
        <begin position="723"/>
        <end position="975"/>
    </location>
</feature>
<evidence type="ECO:0008006" key="12">
    <source>
        <dbReference type="Google" id="ProtNLM"/>
    </source>
</evidence>
<keyword evidence="5 6" id="KW-0472">Membrane</keyword>
<dbReference type="CDD" id="cd18774">
    <property type="entry name" value="PDC2_HK_sensor"/>
    <property type="match status" value="1"/>
</dbReference>
<evidence type="ECO:0000259" key="8">
    <source>
        <dbReference type="PROSITE" id="PS50885"/>
    </source>
</evidence>
<feature type="domain" description="GGDEF" evidence="9">
    <location>
        <begin position="583"/>
        <end position="715"/>
    </location>
</feature>
<dbReference type="CDD" id="cd06225">
    <property type="entry name" value="HAMP"/>
    <property type="match status" value="1"/>
</dbReference>
<dbReference type="SUPFAM" id="SSF158472">
    <property type="entry name" value="HAMP domain-like"/>
    <property type="match status" value="1"/>
</dbReference>
<evidence type="ECO:0000256" key="6">
    <source>
        <dbReference type="SAM" id="Phobius"/>
    </source>
</evidence>
<dbReference type="PROSITE" id="PS50885">
    <property type="entry name" value="HAMP"/>
    <property type="match status" value="1"/>
</dbReference>
<dbReference type="RefSeq" id="WP_065089342.1">
    <property type="nucleotide sequence ID" value="NZ_JQSG02000002.1"/>
</dbReference>
<dbReference type="PROSITE" id="PS50883">
    <property type="entry name" value="EAL"/>
    <property type="match status" value="1"/>
</dbReference>
<evidence type="ECO:0000256" key="1">
    <source>
        <dbReference type="ARBA" id="ARBA00004651"/>
    </source>
</evidence>
<dbReference type="GO" id="GO:0071111">
    <property type="term" value="F:cyclic-guanylate-specific phosphodiesterase activity"/>
    <property type="evidence" value="ECO:0007669"/>
    <property type="project" value="InterPro"/>
</dbReference>
<dbReference type="AlphaFoldDB" id="A0A1A6C6B5"/>
<proteinExistence type="predicted"/>
<dbReference type="SUPFAM" id="SSF141868">
    <property type="entry name" value="EAL domain-like"/>
    <property type="match status" value="1"/>
</dbReference>
<dbReference type="InterPro" id="IPR043128">
    <property type="entry name" value="Rev_trsase/Diguanyl_cyclase"/>
</dbReference>
<dbReference type="Gene3D" id="3.30.450.40">
    <property type="match status" value="1"/>
</dbReference>
<dbReference type="CDD" id="cd01949">
    <property type="entry name" value="GGDEF"/>
    <property type="match status" value="1"/>
</dbReference>
<reference evidence="10 11" key="1">
    <citation type="journal article" date="2014" name="Genome Announc.">
        <title>Draft Genome Sequence of the Iron-Oxidizing, Acidophilic, and Halotolerant 'Thiobacillus prosperus' Type Strain DSM 5130.</title>
        <authorList>
            <person name="Ossandon F.J."/>
            <person name="Cardenas J.P."/>
            <person name="Corbett M."/>
            <person name="Quatrini R."/>
            <person name="Holmes D.S."/>
            <person name="Watkin E."/>
        </authorList>
    </citation>
    <scope>NUCLEOTIDE SEQUENCE [LARGE SCALE GENOMIC DNA]</scope>
    <source>
        <strain evidence="10 11">DSM 5130</strain>
    </source>
</reference>
<dbReference type="Gene3D" id="6.10.340.10">
    <property type="match status" value="1"/>
</dbReference>
<feature type="transmembrane region" description="Helical" evidence="6">
    <location>
        <begin position="287"/>
        <end position="309"/>
    </location>
</feature>
<gene>
    <name evidence="10" type="ORF">Thpro_021154</name>
</gene>
<dbReference type="EMBL" id="JQSG02000002">
    <property type="protein sequence ID" value="OBS10104.1"/>
    <property type="molecule type" value="Genomic_DNA"/>
</dbReference>
<dbReference type="Pfam" id="PF02743">
    <property type="entry name" value="dCache_1"/>
    <property type="match status" value="1"/>
</dbReference>
<dbReference type="NCBIfam" id="TIGR00254">
    <property type="entry name" value="GGDEF"/>
    <property type="match status" value="1"/>
</dbReference>
<dbReference type="PROSITE" id="PS50887">
    <property type="entry name" value="GGDEF"/>
    <property type="match status" value="1"/>
</dbReference>
<dbReference type="SUPFAM" id="SSF55073">
    <property type="entry name" value="Nucleotide cyclase"/>
    <property type="match status" value="1"/>
</dbReference>
<keyword evidence="11" id="KW-1185">Reference proteome</keyword>
<dbReference type="GO" id="GO:0005886">
    <property type="term" value="C:plasma membrane"/>
    <property type="evidence" value="ECO:0007669"/>
    <property type="project" value="UniProtKB-SubCell"/>
</dbReference>
<dbReference type="Pfam" id="PF00563">
    <property type="entry name" value="EAL"/>
    <property type="match status" value="1"/>
</dbReference>
<dbReference type="InterPro" id="IPR050706">
    <property type="entry name" value="Cyclic-di-GMP_PDE-like"/>
</dbReference>
<evidence type="ECO:0000256" key="5">
    <source>
        <dbReference type="ARBA" id="ARBA00023136"/>
    </source>
</evidence>
<dbReference type="Gene3D" id="3.30.70.270">
    <property type="match status" value="1"/>
</dbReference>
<keyword evidence="4 6" id="KW-1133">Transmembrane helix</keyword>
<dbReference type="InterPro" id="IPR003018">
    <property type="entry name" value="GAF"/>
</dbReference>
<name>A0A1A6C6B5_9GAMM</name>
<dbReference type="Proteomes" id="UP000029273">
    <property type="component" value="Unassembled WGS sequence"/>
</dbReference>
<dbReference type="Pfam" id="PF00672">
    <property type="entry name" value="HAMP"/>
    <property type="match status" value="1"/>
</dbReference>
<dbReference type="SMART" id="SM00065">
    <property type="entry name" value="GAF"/>
    <property type="match status" value="1"/>
</dbReference>
<evidence type="ECO:0000256" key="2">
    <source>
        <dbReference type="ARBA" id="ARBA00022475"/>
    </source>
</evidence>
<dbReference type="InterPro" id="IPR003660">
    <property type="entry name" value="HAMP_dom"/>
</dbReference>
<dbReference type="InterPro" id="IPR000160">
    <property type="entry name" value="GGDEF_dom"/>
</dbReference>
<evidence type="ECO:0000313" key="10">
    <source>
        <dbReference type="EMBL" id="OBS10104.1"/>
    </source>
</evidence>
<comment type="subcellular location">
    <subcellularLocation>
        <location evidence="1">Cell membrane</location>
        <topology evidence="1">Multi-pass membrane protein</topology>
    </subcellularLocation>
</comment>
<keyword evidence="3 6" id="KW-0812">Transmembrane</keyword>
<protein>
    <recommendedName>
        <fullName evidence="12">Diguanylate cyclase</fullName>
    </recommendedName>
</protein>
<dbReference type="InterPro" id="IPR029016">
    <property type="entry name" value="GAF-like_dom_sf"/>
</dbReference>
<dbReference type="Gene3D" id="3.30.450.20">
    <property type="entry name" value="PAS domain"/>
    <property type="match status" value="1"/>
</dbReference>
<dbReference type="SMART" id="SM00267">
    <property type="entry name" value="GGDEF"/>
    <property type="match status" value="1"/>
</dbReference>
<dbReference type="InterPro" id="IPR033479">
    <property type="entry name" value="dCache_1"/>
</dbReference>
<evidence type="ECO:0000313" key="11">
    <source>
        <dbReference type="Proteomes" id="UP000029273"/>
    </source>
</evidence>
<dbReference type="GO" id="GO:0007165">
    <property type="term" value="P:signal transduction"/>
    <property type="evidence" value="ECO:0007669"/>
    <property type="project" value="InterPro"/>
</dbReference>
<dbReference type="PANTHER" id="PTHR33121:SF79">
    <property type="entry name" value="CYCLIC DI-GMP PHOSPHODIESTERASE PDED-RELATED"/>
    <property type="match status" value="1"/>
</dbReference>
<accession>A0A1A6C6B5</accession>
<dbReference type="InterPro" id="IPR035919">
    <property type="entry name" value="EAL_sf"/>
</dbReference>
<dbReference type="Pfam" id="PF00990">
    <property type="entry name" value="GGDEF"/>
    <property type="match status" value="1"/>
</dbReference>
<dbReference type="InterPro" id="IPR001633">
    <property type="entry name" value="EAL_dom"/>
</dbReference>
<evidence type="ECO:0000259" key="7">
    <source>
        <dbReference type="PROSITE" id="PS50883"/>
    </source>
</evidence>
<dbReference type="PANTHER" id="PTHR33121">
    <property type="entry name" value="CYCLIC DI-GMP PHOSPHODIESTERASE PDEF"/>
    <property type="match status" value="1"/>
</dbReference>
<dbReference type="SUPFAM" id="SSF55781">
    <property type="entry name" value="GAF domain-like"/>
    <property type="match status" value="1"/>
</dbReference>
<dbReference type="CDD" id="cd01948">
    <property type="entry name" value="EAL"/>
    <property type="match status" value="1"/>
</dbReference>
<dbReference type="InterPro" id="IPR029787">
    <property type="entry name" value="Nucleotide_cyclase"/>
</dbReference>
<feature type="domain" description="HAMP" evidence="8">
    <location>
        <begin position="311"/>
        <end position="363"/>
    </location>
</feature>
<dbReference type="Pfam" id="PF13185">
    <property type="entry name" value="GAF_2"/>
    <property type="match status" value="1"/>
</dbReference>
<dbReference type="SMART" id="SM00052">
    <property type="entry name" value="EAL"/>
    <property type="match status" value="1"/>
</dbReference>
<dbReference type="Gene3D" id="3.20.20.450">
    <property type="entry name" value="EAL domain"/>
    <property type="match status" value="1"/>
</dbReference>
<dbReference type="CDD" id="cd12914">
    <property type="entry name" value="PDC1_DGC_like"/>
    <property type="match status" value="1"/>
</dbReference>
<comment type="caution">
    <text evidence="10">The sequence shown here is derived from an EMBL/GenBank/DDBJ whole genome shotgun (WGS) entry which is preliminary data.</text>
</comment>
<sequence>MSVARHRFVSLRTQLLGLLLLAVLPGLAALVVLSHLNRESNRDTAIREGEHLAEMVGWGQSQALRTALDELHHLADLYRLVPTGEPEACNRLMRQFINQHPSYLNAGLIAPNGRIVCSALPFKPDTDLSDRSYFRQAMAGDGPGVGEYQVGRLTGQPSLNIGLPIRNLRKLSTGVLYLAVSLDWFAQAVRNPALPAGAYVAMIDQSGHILTRYPQAASAIGTRFPLHAVFSAPKADSVDNATEYRIARGERWIYIHNPLSIGQGQSPIYTIVAIPAQQIDGPIDRQFQLTLAIVLASSLLVLLLAWFGARRMVLKPLQRLTQAATLIGRGQHGDFDWPDNRNEFGTLGRAFRQMDQELAARDTEIKHAQRALKTLGEANRSLIKAVDETSFLQRMCEIAVAEGGYIAAWIGLARSDGAIELVAGHTQPGTEIDQLPTRIALRWDDTLHGRGPVGQTIRSGRPRVFRPDEDDPAFAAWRALLGEAGVRLSVALPLILQEGVAGVLIIHNREPHAFQPREVGTLSELAADIGFGITGLRLKQRHREARRAIREASRYDPVTGTLSRSSFYRRFSQWVRRRHKQEQLLAVVIVNVCQFGAVNVAFGYEQGDHILAEIGMRLQSLEPEPLAVGRWGGAEFALLIEVAQQHALDDIVEHLSRALDPPVTTAQIELKAETCIGLSVYPAHGEQVGQLLTRARAAMERARGLGTRYAVHEGSPEREATRHLQILTHLRTALDDDQLSLHYQPKIDLASGRVSGVEALMRWQHPEWGNVRPDEFIPLTEQTRLIQPLTEWTLQQALRDRRFMLQRGIDVPIAVNLSSGLLRSREIVRMVAQVLSEPPGNGWLQLELTETAMMEDPERSLQILRELVELGAPIHVDDFGAGYSSLGYLQRLPVDTIKIDRVLIQHVDRDARSAALTGAAAEFAHVLGLKVIAEGVETATLYRQLADLGCDAVQGYFIARPMPRTDFIDWFERQGGRFAPPADADTDTG</sequence>
<evidence type="ECO:0000256" key="3">
    <source>
        <dbReference type="ARBA" id="ARBA00022692"/>
    </source>
</evidence>